<dbReference type="OrthoDB" id="7876960at2"/>
<keyword evidence="1" id="KW-0175">Coiled coil</keyword>
<accession>A0A2M8J183</accession>
<feature type="coiled-coil region" evidence="1">
    <location>
        <begin position="67"/>
        <end position="94"/>
    </location>
</feature>
<reference evidence="2 3" key="1">
    <citation type="journal article" date="2018" name="Int. J. Syst. Evol. Microbiol.">
        <title>Pseudooceanicola lipolyticus sp. nov., a marine alphaproteobacterium, reclassification of Oceanicola flagellatus as Pseudooceanicola flagellatus comb. nov. and emended description of the genus Pseudooceanicola.</title>
        <authorList>
            <person name="Huang M.-M."/>
            <person name="Guo L.-L."/>
            <person name="Wu Y.-H."/>
            <person name="Lai Q.-L."/>
            <person name="Shao Z.-Z."/>
            <person name="Wang C.-S."/>
            <person name="Wu M."/>
            <person name="Xu X.-W."/>
        </authorList>
    </citation>
    <scope>NUCLEOTIDE SEQUENCE [LARGE SCALE GENOMIC DNA]</scope>
    <source>
        <strain evidence="2 3">157</strain>
    </source>
</reference>
<evidence type="ECO:0000313" key="3">
    <source>
        <dbReference type="Proteomes" id="UP000231553"/>
    </source>
</evidence>
<keyword evidence="3" id="KW-1185">Reference proteome</keyword>
<dbReference type="RefSeq" id="WP_100162696.1">
    <property type="nucleotide sequence ID" value="NZ_PGTB01000040.1"/>
</dbReference>
<gene>
    <name evidence="2" type="ORF">CVM52_11790</name>
</gene>
<dbReference type="AlphaFoldDB" id="A0A2M8J183"/>
<organism evidence="2 3">
    <name type="scientific">Pseudooceanicola lipolyticus</name>
    <dbReference type="NCBI Taxonomy" id="2029104"/>
    <lineage>
        <taxon>Bacteria</taxon>
        <taxon>Pseudomonadati</taxon>
        <taxon>Pseudomonadota</taxon>
        <taxon>Alphaproteobacteria</taxon>
        <taxon>Rhodobacterales</taxon>
        <taxon>Paracoccaceae</taxon>
        <taxon>Pseudooceanicola</taxon>
    </lineage>
</organism>
<name>A0A2M8J183_9RHOB</name>
<protein>
    <submittedName>
        <fullName evidence="2">Uncharacterized protein</fullName>
    </submittedName>
</protein>
<proteinExistence type="predicted"/>
<comment type="caution">
    <text evidence="2">The sequence shown here is derived from an EMBL/GenBank/DDBJ whole genome shotgun (WGS) entry which is preliminary data.</text>
</comment>
<dbReference type="EMBL" id="PGTB01000040">
    <property type="protein sequence ID" value="PJE36508.1"/>
    <property type="molecule type" value="Genomic_DNA"/>
</dbReference>
<evidence type="ECO:0000256" key="1">
    <source>
        <dbReference type="SAM" id="Coils"/>
    </source>
</evidence>
<dbReference type="Proteomes" id="UP000231553">
    <property type="component" value="Unassembled WGS sequence"/>
</dbReference>
<sequence>MTGQSRRIDEILQDRMQTIQAIAAANTTQLRLTQKASGLMVLDMKDDRNGVEHGNHDTAQARNQAALETNMARIDRLQQALARLDDELEAAVKEEGA</sequence>
<evidence type="ECO:0000313" key="2">
    <source>
        <dbReference type="EMBL" id="PJE36508.1"/>
    </source>
</evidence>